<accession>A0A3B0WC52</accession>
<dbReference type="InterPro" id="IPR051698">
    <property type="entry name" value="Transposase_11-like"/>
</dbReference>
<protein>
    <submittedName>
        <fullName evidence="1">Uncharacterized protein</fullName>
    </submittedName>
</protein>
<gene>
    <name evidence="1" type="ORF">MNBD_GAMMA03-289</name>
</gene>
<sequence length="222" mass="25657">MLDSINIQGRTITADALLTQVEFAKYLVEERGANYHFTVKGNQPNLFADLRYYFENRDREPDHITIGNGKHGRIETRKIWITTALNQYLCFPYVGYAFMVERERINKKTGTISHEIIYGITSREGATAKRILADNRGHWSIEACHHIIDWNYDEDRSRIRTGAGPENITRLRRFAIGLLKSKQTNQTIPEMMKKLMLNTRAVIDYLKMTKNSNKKAMICGVA</sequence>
<dbReference type="AlphaFoldDB" id="A0A3B0WC52"/>
<evidence type="ECO:0000313" key="1">
    <source>
        <dbReference type="EMBL" id="VAW48762.1"/>
    </source>
</evidence>
<dbReference type="NCBIfam" id="NF033564">
    <property type="entry name" value="transpos_ISAs1"/>
    <property type="match status" value="1"/>
</dbReference>
<dbReference type="PANTHER" id="PTHR30298">
    <property type="entry name" value="H REPEAT-ASSOCIATED PREDICTED TRANSPOSASE"/>
    <property type="match status" value="1"/>
</dbReference>
<dbReference type="PANTHER" id="PTHR30298:SF0">
    <property type="entry name" value="PROTEIN YBFL-RELATED"/>
    <property type="match status" value="1"/>
</dbReference>
<reference evidence="1" key="1">
    <citation type="submission" date="2018-06" db="EMBL/GenBank/DDBJ databases">
        <authorList>
            <person name="Zhirakovskaya E."/>
        </authorList>
    </citation>
    <scope>NUCLEOTIDE SEQUENCE</scope>
</reference>
<name>A0A3B0WC52_9ZZZZ</name>
<dbReference type="InterPro" id="IPR047647">
    <property type="entry name" value="ISAs1_transpos"/>
</dbReference>
<proteinExistence type="predicted"/>
<dbReference type="EMBL" id="UOFC01000229">
    <property type="protein sequence ID" value="VAW48762.1"/>
    <property type="molecule type" value="Genomic_DNA"/>
</dbReference>
<organism evidence="1">
    <name type="scientific">hydrothermal vent metagenome</name>
    <dbReference type="NCBI Taxonomy" id="652676"/>
    <lineage>
        <taxon>unclassified sequences</taxon>
        <taxon>metagenomes</taxon>
        <taxon>ecological metagenomes</taxon>
    </lineage>
</organism>